<reference evidence="2 3" key="1">
    <citation type="submission" date="2023-11" db="EMBL/GenBank/DDBJ databases">
        <title>Halocaridina rubra genome assembly.</title>
        <authorList>
            <person name="Smith C."/>
        </authorList>
    </citation>
    <scope>NUCLEOTIDE SEQUENCE [LARGE SCALE GENOMIC DNA]</scope>
    <source>
        <strain evidence="2">EP-1</strain>
        <tissue evidence="2">Whole</tissue>
    </source>
</reference>
<feature type="coiled-coil region" evidence="1">
    <location>
        <begin position="36"/>
        <end position="84"/>
    </location>
</feature>
<gene>
    <name evidence="2" type="ORF">SK128_023667</name>
</gene>
<evidence type="ECO:0000256" key="1">
    <source>
        <dbReference type="SAM" id="Coils"/>
    </source>
</evidence>
<evidence type="ECO:0000313" key="2">
    <source>
        <dbReference type="EMBL" id="KAK7074389.1"/>
    </source>
</evidence>
<keyword evidence="3" id="KW-1185">Reference proteome</keyword>
<protein>
    <submittedName>
        <fullName evidence="2">Uncharacterized protein</fullName>
    </submittedName>
</protein>
<dbReference type="Proteomes" id="UP001381693">
    <property type="component" value="Unassembled WGS sequence"/>
</dbReference>
<name>A0AAN8X9B3_HALRR</name>
<evidence type="ECO:0000313" key="3">
    <source>
        <dbReference type="Proteomes" id="UP001381693"/>
    </source>
</evidence>
<keyword evidence="1" id="KW-0175">Coiled coil</keyword>
<accession>A0AAN8X9B3</accession>
<dbReference type="Gene3D" id="1.20.5.170">
    <property type="match status" value="1"/>
</dbReference>
<sequence length="142" mass="16318">MGQLHSEIAAAHHESSEARRLLLERESQDRLTQLKVTTLQKLLQDREQEVSNLEDRLTESHSENHSLETEVARLKSRVATLSTQLSYALAHSNGTMLTQPHKQSDKEKIRERRVANLDPFPFIHLFPHSGNPRVKSFSMSRD</sequence>
<comment type="caution">
    <text evidence="2">The sequence shown here is derived from an EMBL/GenBank/DDBJ whole genome shotgun (WGS) entry which is preliminary data.</text>
</comment>
<proteinExistence type="predicted"/>
<dbReference type="EMBL" id="JAXCGZ010011624">
    <property type="protein sequence ID" value="KAK7074389.1"/>
    <property type="molecule type" value="Genomic_DNA"/>
</dbReference>
<organism evidence="2 3">
    <name type="scientific">Halocaridina rubra</name>
    <name type="common">Hawaiian red shrimp</name>
    <dbReference type="NCBI Taxonomy" id="373956"/>
    <lineage>
        <taxon>Eukaryota</taxon>
        <taxon>Metazoa</taxon>
        <taxon>Ecdysozoa</taxon>
        <taxon>Arthropoda</taxon>
        <taxon>Crustacea</taxon>
        <taxon>Multicrustacea</taxon>
        <taxon>Malacostraca</taxon>
        <taxon>Eumalacostraca</taxon>
        <taxon>Eucarida</taxon>
        <taxon>Decapoda</taxon>
        <taxon>Pleocyemata</taxon>
        <taxon>Caridea</taxon>
        <taxon>Atyoidea</taxon>
        <taxon>Atyidae</taxon>
        <taxon>Halocaridina</taxon>
    </lineage>
</organism>
<dbReference type="AlphaFoldDB" id="A0AAN8X9B3"/>